<proteinExistence type="predicted"/>
<dbReference type="InterPro" id="IPR006528">
    <property type="entry name" value="Phage_head_morphogenesis_dom"/>
</dbReference>
<dbReference type="Proteomes" id="UP000663440">
    <property type="component" value="Chromosome"/>
</dbReference>
<feature type="domain" description="Phage head morphogenesis" evidence="1">
    <location>
        <begin position="122"/>
        <end position="210"/>
    </location>
</feature>
<dbReference type="EMBL" id="CP071448">
    <property type="protein sequence ID" value="QSW90713.1"/>
    <property type="molecule type" value="Genomic_DNA"/>
</dbReference>
<organism evidence="2 3">
    <name type="scientific">Flavobacterium endoglycinae</name>
    <dbReference type="NCBI Taxonomy" id="2816357"/>
    <lineage>
        <taxon>Bacteria</taxon>
        <taxon>Pseudomonadati</taxon>
        <taxon>Bacteroidota</taxon>
        <taxon>Flavobacteriia</taxon>
        <taxon>Flavobacteriales</taxon>
        <taxon>Flavobacteriaceae</taxon>
        <taxon>Flavobacterium</taxon>
    </lineage>
</organism>
<evidence type="ECO:0000313" key="2">
    <source>
        <dbReference type="EMBL" id="QSW90713.1"/>
    </source>
</evidence>
<dbReference type="NCBIfam" id="TIGR01641">
    <property type="entry name" value="phageSPP1_gp7"/>
    <property type="match status" value="1"/>
</dbReference>
<dbReference type="RefSeq" id="WP_207297862.1">
    <property type="nucleotide sequence ID" value="NZ_CP071448.1"/>
</dbReference>
<keyword evidence="3" id="KW-1185">Reference proteome</keyword>
<evidence type="ECO:0000259" key="1">
    <source>
        <dbReference type="Pfam" id="PF04233"/>
    </source>
</evidence>
<dbReference type="Pfam" id="PF04233">
    <property type="entry name" value="Phage_Mu_F"/>
    <property type="match status" value="1"/>
</dbReference>
<gene>
    <name evidence="2" type="ORF">J0383_07855</name>
</gene>
<protein>
    <submittedName>
        <fullName evidence="2">Minor capsid protein</fullName>
    </submittedName>
</protein>
<reference evidence="2 3" key="1">
    <citation type="submission" date="2021-03" db="EMBL/GenBank/DDBJ databases">
        <title>Flavobacterium kribbensis sp. nov, an endophytic bacteria, isolated from soybean.</title>
        <authorList>
            <person name="Lee J."/>
            <person name="Seo J."/>
        </authorList>
    </citation>
    <scope>NUCLEOTIDE SEQUENCE [LARGE SCALE GENOMIC DNA]</scope>
    <source>
        <strain evidence="2 3">BB8</strain>
    </source>
</reference>
<sequence length="434" mass="49680">MYDAGCPKCAGRSFTADADNEPSEAYKKAVEEAVNRVLKDAYNKDYNAELASITAQELARITAKEYSSVNVDWNAPDTEMLQRLTRDVWQFSSAKNYQELSDLTSLLKDDNGELRSFSDFKNEASKVTERYNENWMQTEYNTAVASSQNAARWTEFQNDKSVIPNLEYQTVGDGAVRAEHQVLDGIVKHIDDVFWASHYPPNGWGCRCEAVQTLETSTTPANKTPSIVIPKMFRTNLAADGLVFPKGHPYYVEIPQHVLIKTLKLIPAEDAFRVDYYKDKPVLTHINHHAHELHNNNVIARTLIDKYKSISKVELLPDISSKEMELKKKFYPKRWFEQLDAKNADALIQIKGKDTIVEFKYLTGNGKHIKRHLENAAEKSEYAVIMLTEESTLKKEWIERKLDAWFLNTDKTHFKGVLILDADGRELYKKSSLL</sequence>
<evidence type="ECO:0000313" key="3">
    <source>
        <dbReference type="Proteomes" id="UP000663440"/>
    </source>
</evidence>
<name>A0ABX7QJS5_9FLAO</name>
<accession>A0ABX7QJS5</accession>